<evidence type="ECO:0000256" key="9">
    <source>
        <dbReference type="ARBA" id="ARBA00022989"/>
    </source>
</evidence>
<evidence type="ECO:0000256" key="6">
    <source>
        <dbReference type="ARBA" id="ARBA00022741"/>
    </source>
</evidence>
<keyword evidence="6 12" id="KW-0547">Nucleotide-binding</keyword>
<dbReference type="InterPro" id="IPR008271">
    <property type="entry name" value="Ser/Thr_kinase_AS"/>
</dbReference>
<evidence type="ECO:0000313" key="14">
    <source>
        <dbReference type="EMBL" id="MCL7022740.1"/>
    </source>
</evidence>
<proteinExistence type="predicted"/>
<dbReference type="InterPro" id="IPR000719">
    <property type="entry name" value="Prot_kinase_dom"/>
</dbReference>
<evidence type="ECO:0000259" key="13">
    <source>
        <dbReference type="PROSITE" id="PS50011"/>
    </source>
</evidence>
<dbReference type="PROSITE" id="PS00108">
    <property type="entry name" value="PROTEIN_KINASE_ST"/>
    <property type="match status" value="1"/>
</dbReference>
<dbReference type="InterPro" id="IPR045874">
    <property type="entry name" value="LRK10/LRL21-25-like"/>
</dbReference>
<organism evidence="14 15">
    <name type="scientific">Papaver nudicaule</name>
    <name type="common">Iceland poppy</name>
    <dbReference type="NCBI Taxonomy" id="74823"/>
    <lineage>
        <taxon>Eukaryota</taxon>
        <taxon>Viridiplantae</taxon>
        <taxon>Streptophyta</taxon>
        <taxon>Embryophyta</taxon>
        <taxon>Tracheophyta</taxon>
        <taxon>Spermatophyta</taxon>
        <taxon>Magnoliopsida</taxon>
        <taxon>Ranunculales</taxon>
        <taxon>Papaveraceae</taxon>
        <taxon>Papaveroideae</taxon>
        <taxon>Papaver</taxon>
    </lineage>
</organism>
<dbReference type="Pfam" id="PF23197">
    <property type="entry name" value="IG_AIR9"/>
    <property type="match status" value="1"/>
</dbReference>
<dbReference type="GO" id="GO:0004674">
    <property type="term" value="F:protein serine/threonine kinase activity"/>
    <property type="evidence" value="ECO:0007669"/>
    <property type="project" value="UniProtKB-KW"/>
</dbReference>
<keyword evidence="10" id="KW-0472">Membrane</keyword>
<evidence type="ECO:0000256" key="7">
    <source>
        <dbReference type="ARBA" id="ARBA00022777"/>
    </source>
</evidence>
<dbReference type="Gene3D" id="3.30.200.20">
    <property type="entry name" value="Phosphorylase Kinase, domain 1"/>
    <property type="match status" value="1"/>
</dbReference>
<dbReference type="Proteomes" id="UP001177140">
    <property type="component" value="Unassembled WGS sequence"/>
</dbReference>
<feature type="domain" description="Protein kinase" evidence="13">
    <location>
        <begin position="3"/>
        <end position="299"/>
    </location>
</feature>
<dbReference type="PROSITE" id="PS50011">
    <property type="entry name" value="PROTEIN_KINASE_DOM"/>
    <property type="match status" value="1"/>
</dbReference>
<name>A0AA41RS75_PAPNU</name>
<evidence type="ECO:0000256" key="11">
    <source>
        <dbReference type="ARBA" id="ARBA00023180"/>
    </source>
</evidence>
<evidence type="ECO:0000256" key="8">
    <source>
        <dbReference type="ARBA" id="ARBA00022840"/>
    </source>
</evidence>
<comment type="subcellular location">
    <subcellularLocation>
        <location evidence="1">Membrane</location>
        <topology evidence="1">Single-pass type I membrane protein</topology>
    </subcellularLocation>
</comment>
<gene>
    <name evidence="14" type="ORF">MKW94_015534</name>
</gene>
<dbReference type="InterPro" id="IPR055474">
    <property type="entry name" value="DUF7046"/>
</dbReference>
<dbReference type="GO" id="GO:0016020">
    <property type="term" value="C:membrane"/>
    <property type="evidence" value="ECO:0007669"/>
    <property type="project" value="UniProtKB-SubCell"/>
</dbReference>
<comment type="caution">
    <text evidence="14">The sequence shown here is derived from an EMBL/GenBank/DDBJ whole genome shotgun (WGS) entry which is preliminary data.</text>
</comment>
<evidence type="ECO:0000256" key="4">
    <source>
        <dbReference type="ARBA" id="ARBA00022692"/>
    </source>
</evidence>
<dbReference type="InterPro" id="IPR011009">
    <property type="entry name" value="Kinase-like_dom_sf"/>
</dbReference>
<dbReference type="Gene3D" id="2.60.40.2700">
    <property type="match status" value="1"/>
</dbReference>
<keyword evidence="5" id="KW-0732">Signal</keyword>
<dbReference type="FunFam" id="1.10.510.10:FF:000590">
    <property type="entry name" value="PR5-like receptor kinase"/>
    <property type="match status" value="1"/>
</dbReference>
<reference evidence="14" key="1">
    <citation type="submission" date="2022-03" db="EMBL/GenBank/DDBJ databases">
        <title>A functionally conserved STORR gene fusion in Papaver species that diverged 16.8 million years ago.</title>
        <authorList>
            <person name="Catania T."/>
        </authorList>
    </citation>
    <scope>NUCLEOTIDE SEQUENCE</scope>
    <source>
        <strain evidence="14">S-191538</strain>
    </source>
</reference>
<dbReference type="SMART" id="SM00220">
    <property type="entry name" value="S_TKc"/>
    <property type="match status" value="1"/>
</dbReference>
<sequence length="567" mass="63562">MTSYFKEKLGQGGYGSVFKGQLHDGRLVAVKLLSDRSKSSKSNGEEFLNEVASISKTSHVNVVKLLGFSYNGNKRALIYEFMPNGSLDKFIYKNEQLANPSFTLGWESLYQIAIGISRGLEYLHRGCTARILHFDIKPHNILLDENFRPKIADFGLAKLCSGTDSIISMLGTRGTAGYIAPEVFSRNFGGVSYKSDVYSYGMMVLEMVGGRKNVDVEMLLDHSSQLYFPHWIYDHLKLEKDLGLQGLITEETEKLAKKMIIVGLWCIQTNPLSRPSMSKVLEMLEGSVETLKLPPKPFLSSPPRSTGSSCYPSNTSEEQSFYISEGESTLHGIEGIPVLDTAKPGNGTLPAIEGLRIIGDAKPGNTLRACGFPVRGTTSCIMFQWNRHIDPNENRPLHIEGATDPTYVVTADDVDKLLAVDCIPMDDKGCQGELMRLFANNQTKITCDLDMQMKIKTHISKGQARFDVLCTLWKDTSKVWEPRTFILNSHSYEIKNLTDVMIFQENYSDDSYIQIPREHNAQFVLTCSDGNSHLFSTGNDVRMRDVLVLTMRTFQNKAFNDKKREKA</sequence>
<keyword evidence="4" id="KW-0812">Transmembrane</keyword>
<evidence type="ECO:0000256" key="3">
    <source>
        <dbReference type="ARBA" id="ARBA00022679"/>
    </source>
</evidence>
<dbReference type="Pfam" id="PF00069">
    <property type="entry name" value="Pkinase"/>
    <property type="match status" value="1"/>
</dbReference>
<evidence type="ECO:0000313" key="15">
    <source>
        <dbReference type="Proteomes" id="UP001177140"/>
    </source>
</evidence>
<dbReference type="SUPFAM" id="SSF56112">
    <property type="entry name" value="Protein kinase-like (PK-like)"/>
    <property type="match status" value="1"/>
</dbReference>
<dbReference type="InterPro" id="IPR056284">
    <property type="entry name" value="AIR9-like_A9"/>
</dbReference>
<dbReference type="InterPro" id="IPR017441">
    <property type="entry name" value="Protein_kinase_ATP_BS"/>
</dbReference>
<dbReference type="Pfam" id="PF23080">
    <property type="entry name" value="DUF7046"/>
    <property type="match status" value="1"/>
</dbReference>
<dbReference type="AlphaFoldDB" id="A0AA41RS75"/>
<evidence type="ECO:0000256" key="2">
    <source>
        <dbReference type="ARBA" id="ARBA00022527"/>
    </source>
</evidence>
<accession>A0AA41RS75</accession>
<evidence type="ECO:0000256" key="10">
    <source>
        <dbReference type="ARBA" id="ARBA00023136"/>
    </source>
</evidence>
<keyword evidence="7" id="KW-0418">Kinase</keyword>
<dbReference type="EMBL" id="JAJJMA010014460">
    <property type="protein sequence ID" value="MCL7022740.1"/>
    <property type="molecule type" value="Genomic_DNA"/>
</dbReference>
<keyword evidence="8 12" id="KW-0067">ATP-binding</keyword>
<keyword evidence="3" id="KW-0808">Transferase</keyword>
<dbReference type="Gene3D" id="1.10.510.10">
    <property type="entry name" value="Transferase(Phosphotransferase) domain 1"/>
    <property type="match status" value="1"/>
</dbReference>
<keyword evidence="9" id="KW-1133">Transmembrane helix</keyword>
<evidence type="ECO:0000256" key="12">
    <source>
        <dbReference type="PROSITE-ProRule" id="PRU10141"/>
    </source>
</evidence>
<keyword evidence="15" id="KW-1185">Reference proteome</keyword>
<keyword evidence="2" id="KW-0723">Serine/threonine-protein kinase</keyword>
<keyword evidence="11" id="KW-0325">Glycoprotein</keyword>
<protein>
    <recommendedName>
        <fullName evidence="13">Protein kinase domain-containing protein</fullName>
    </recommendedName>
</protein>
<evidence type="ECO:0000256" key="5">
    <source>
        <dbReference type="ARBA" id="ARBA00022729"/>
    </source>
</evidence>
<dbReference type="PANTHER" id="PTHR27009">
    <property type="entry name" value="RUST RESISTANCE KINASE LR10-RELATED"/>
    <property type="match status" value="1"/>
</dbReference>
<dbReference type="GO" id="GO:0005524">
    <property type="term" value="F:ATP binding"/>
    <property type="evidence" value="ECO:0007669"/>
    <property type="project" value="UniProtKB-UniRule"/>
</dbReference>
<dbReference type="PROSITE" id="PS00107">
    <property type="entry name" value="PROTEIN_KINASE_ATP"/>
    <property type="match status" value="1"/>
</dbReference>
<feature type="binding site" evidence="12">
    <location>
        <position position="31"/>
    </location>
    <ligand>
        <name>ATP</name>
        <dbReference type="ChEBI" id="CHEBI:30616"/>
    </ligand>
</feature>
<evidence type="ECO:0000256" key="1">
    <source>
        <dbReference type="ARBA" id="ARBA00004479"/>
    </source>
</evidence>